<gene>
    <name evidence="2" type="ORF">Q8F55_000155</name>
</gene>
<name>A0ABR3QCG2_9TREE</name>
<dbReference type="Proteomes" id="UP001565368">
    <property type="component" value="Unassembled WGS sequence"/>
</dbReference>
<dbReference type="RefSeq" id="XP_069212354.1">
    <property type="nucleotide sequence ID" value="XM_069348810.1"/>
</dbReference>
<keyword evidence="3" id="KW-1185">Reference proteome</keyword>
<feature type="region of interest" description="Disordered" evidence="1">
    <location>
        <begin position="1"/>
        <end position="26"/>
    </location>
</feature>
<evidence type="ECO:0000256" key="1">
    <source>
        <dbReference type="SAM" id="MobiDB-lite"/>
    </source>
</evidence>
<accession>A0ABR3QCG2</accession>
<protein>
    <submittedName>
        <fullName evidence="2">Uncharacterized protein</fullName>
    </submittedName>
</protein>
<evidence type="ECO:0000313" key="2">
    <source>
        <dbReference type="EMBL" id="KAL1412410.1"/>
    </source>
</evidence>
<evidence type="ECO:0000313" key="3">
    <source>
        <dbReference type="Proteomes" id="UP001565368"/>
    </source>
</evidence>
<comment type="caution">
    <text evidence="2">The sequence shown here is derived from an EMBL/GenBank/DDBJ whole genome shotgun (WGS) entry which is preliminary data.</text>
</comment>
<sequence length="775" mass="88089">MTPVPPHLRNYRGPPPKRKQHPPDDVPFGPYCFKFKKRKRKTLSALAKVEPTFKEVVCAMRELCKTPEMQQRLEITYESRELEVRTRVQDIHSSDHEASLSAFNALMVTFNDLNVKELEIRDTRGCQYPNRCDAVFYRLQNPLRQVRGPHRIVHDLSSSGAPGFHTFEVESLTPSGMGTWILREWLSAIKRNPSLVSFCFRSAMPYRTRCEPRCTCWDEYRFRDGWGEEFNKYDRAKFDEIAALLSSRRQRLKAVHVAVLGIMAFGEVLRSTAAESTPLPVEVVEMVLDFAAGTLLGPKQSKRAQELAFDPTHLGLRERAGALKDLEGVKFDVAMEEWLRGIFTVKASVGTGHEPSVSAFNALMAMFNNLNLTEFTLENNAYTIHPSLYRIRTLRHVRGPVGVISMWVPPPDVPGLHSFELWERLSRGDAYLINHWFPTIERCPSLVVFCIGLHPGGRYPHCSCWDELRWSEEPEEGRWRKIVDKYAAVLSSRRQRLKTAHVAVLGIMAFGEAHRSAPGGPAALPREVAEMVIDVAGTYSFRFKRRKRKMLSSLPKPEPPFEDIVQALRDLTSTTEMVRHTQWGETFEVRVTVRGRTMSDHKLSIDAFEALLATFNSLNITELEIKRTADMSEWRDNPHNAVFYRLRVPLRLLRMTGGNIYFRSLVSSDSPGLHAFELKLKAAHVAVLGILAFGEVVHRSPLNGGPALPREVAEMIIDFASEEATLSHGKVKRAKELAFDPTHLSLRARALKDFKGADEFSPAFEEWLVSEGFVL</sequence>
<organism evidence="2 3">
    <name type="scientific">Vanrija albida</name>
    <dbReference type="NCBI Taxonomy" id="181172"/>
    <lineage>
        <taxon>Eukaryota</taxon>
        <taxon>Fungi</taxon>
        <taxon>Dikarya</taxon>
        <taxon>Basidiomycota</taxon>
        <taxon>Agaricomycotina</taxon>
        <taxon>Tremellomycetes</taxon>
        <taxon>Trichosporonales</taxon>
        <taxon>Trichosporonaceae</taxon>
        <taxon>Vanrija</taxon>
    </lineage>
</organism>
<reference evidence="2 3" key="1">
    <citation type="submission" date="2023-08" db="EMBL/GenBank/DDBJ databases">
        <title>Annotated Genome Sequence of Vanrija albida AlHP1.</title>
        <authorList>
            <person name="Herzog R."/>
        </authorList>
    </citation>
    <scope>NUCLEOTIDE SEQUENCE [LARGE SCALE GENOMIC DNA]</scope>
    <source>
        <strain evidence="2 3">AlHP1</strain>
    </source>
</reference>
<dbReference type="EMBL" id="JBBXJM010000001">
    <property type="protein sequence ID" value="KAL1412410.1"/>
    <property type="molecule type" value="Genomic_DNA"/>
</dbReference>
<dbReference type="GeneID" id="95981198"/>
<proteinExistence type="predicted"/>